<feature type="domain" description="Lipid/polyisoprenoid-binding YceI-like" evidence="2">
    <location>
        <begin position="27"/>
        <end position="188"/>
    </location>
</feature>
<protein>
    <submittedName>
        <fullName evidence="3">Polyisoprenoid-binding protein YceI</fullName>
    </submittedName>
</protein>
<dbReference type="OrthoDB" id="1247465at2"/>
<dbReference type="Pfam" id="PF04264">
    <property type="entry name" value="YceI"/>
    <property type="match status" value="1"/>
</dbReference>
<keyword evidence="1" id="KW-0732">Signal</keyword>
<dbReference type="PANTHER" id="PTHR34406">
    <property type="entry name" value="PROTEIN YCEI"/>
    <property type="match status" value="1"/>
</dbReference>
<dbReference type="PANTHER" id="PTHR34406:SF1">
    <property type="entry name" value="PROTEIN YCEI"/>
    <property type="match status" value="1"/>
</dbReference>
<feature type="chain" id="PRO_5020346457" evidence="1">
    <location>
        <begin position="26"/>
        <end position="190"/>
    </location>
</feature>
<name>A0A4R7C5J9_9HYPH</name>
<reference evidence="3 4" key="1">
    <citation type="submission" date="2019-03" db="EMBL/GenBank/DDBJ databases">
        <title>Genomic Encyclopedia of Type Strains, Phase IV (KMG-IV): sequencing the most valuable type-strain genomes for metagenomic binning, comparative biology and taxonomic classification.</title>
        <authorList>
            <person name="Goeker M."/>
        </authorList>
    </citation>
    <scope>NUCLEOTIDE SEQUENCE [LARGE SCALE GENOMIC DNA]</scope>
    <source>
        <strain evidence="3 4">DSM 25903</strain>
    </source>
</reference>
<organism evidence="3 4">
    <name type="scientific">Enterovirga rhinocerotis</name>
    <dbReference type="NCBI Taxonomy" id="1339210"/>
    <lineage>
        <taxon>Bacteria</taxon>
        <taxon>Pseudomonadati</taxon>
        <taxon>Pseudomonadota</taxon>
        <taxon>Alphaproteobacteria</taxon>
        <taxon>Hyphomicrobiales</taxon>
        <taxon>Methylobacteriaceae</taxon>
        <taxon>Enterovirga</taxon>
    </lineage>
</organism>
<comment type="caution">
    <text evidence="3">The sequence shown here is derived from an EMBL/GenBank/DDBJ whole genome shotgun (WGS) entry which is preliminary data.</text>
</comment>
<dbReference type="InterPro" id="IPR007372">
    <property type="entry name" value="Lipid/polyisoprenoid-bd_YceI"/>
</dbReference>
<dbReference type="EMBL" id="SNZR01000011">
    <property type="protein sequence ID" value="TDR93471.1"/>
    <property type="molecule type" value="Genomic_DNA"/>
</dbReference>
<dbReference type="AlphaFoldDB" id="A0A4R7C5J9"/>
<dbReference type="SMART" id="SM00867">
    <property type="entry name" value="YceI"/>
    <property type="match status" value="1"/>
</dbReference>
<evidence type="ECO:0000256" key="1">
    <source>
        <dbReference type="SAM" id="SignalP"/>
    </source>
</evidence>
<gene>
    <name evidence="3" type="ORF">EV668_0733</name>
</gene>
<evidence type="ECO:0000313" key="4">
    <source>
        <dbReference type="Proteomes" id="UP000295122"/>
    </source>
</evidence>
<dbReference type="RefSeq" id="WP_133768469.1">
    <property type="nucleotide sequence ID" value="NZ_SNZR01000011.1"/>
</dbReference>
<dbReference type="InterPro" id="IPR036761">
    <property type="entry name" value="TTHA0802/YceI-like_sf"/>
</dbReference>
<sequence>MRLSARPLAALVFASVCGWASSSLAATWLIDPGRSEIAFSGTHSGRAFKGVFQKWTGTIDFDPDIPETAKIEIVVDLASAKTGDATYDRTLPQKDWLDTAASAKATFTTSAVRRGEAPGQYVADGSLTLRGKAAAVTLPFTLTIDGDKAEMSGRAQLRRLDFGIGQSSDAGGSWVSVDIPVEVKVSATKQ</sequence>
<evidence type="ECO:0000259" key="2">
    <source>
        <dbReference type="SMART" id="SM00867"/>
    </source>
</evidence>
<dbReference type="Gene3D" id="2.40.128.110">
    <property type="entry name" value="Lipid/polyisoprenoid-binding, YceI-like"/>
    <property type="match status" value="1"/>
</dbReference>
<accession>A0A4R7C5J9</accession>
<feature type="signal peptide" evidence="1">
    <location>
        <begin position="1"/>
        <end position="25"/>
    </location>
</feature>
<dbReference type="Proteomes" id="UP000295122">
    <property type="component" value="Unassembled WGS sequence"/>
</dbReference>
<evidence type="ECO:0000313" key="3">
    <source>
        <dbReference type="EMBL" id="TDR93471.1"/>
    </source>
</evidence>
<dbReference type="SUPFAM" id="SSF101874">
    <property type="entry name" value="YceI-like"/>
    <property type="match status" value="1"/>
</dbReference>
<keyword evidence="4" id="KW-1185">Reference proteome</keyword>
<proteinExistence type="predicted"/>